<comment type="caution">
    <text evidence="1">The sequence shown here is derived from an EMBL/GenBank/DDBJ whole genome shotgun (WGS) entry which is preliminary data.</text>
</comment>
<protein>
    <submittedName>
        <fullName evidence="1">Uncharacterized protein</fullName>
    </submittedName>
</protein>
<sequence>IALTTDRVVMLDTTYHDVYFSVFTYDGLGIDHDLIRFYINGERKDFGFNTIQSETAHLVVLDFFNNTLANETIDASAYSEYNLFVEIYSMIILNQFTYEDILVNITQVGSGIWMAQVIPKQFGLTYRFLPNIEYNITVYFTNATLYGSRIVNLTDNSHIESFGVPTTPPEYPKDIYFGVYTTTGLGIDHDLVRFYIDGNRTNFGFNIIEDMIITLTVKDFFNTTLFNQIINTSGINEYDILITLYSLKIKNETRVSANYTLKLGGLETTGWILPEEIVEYQLATNNF</sequence>
<feature type="non-terminal residue" evidence="1">
    <location>
        <position position="1"/>
    </location>
</feature>
<evidence type="ECO:0000313" key="1">
    <source>
        <dbReference type="EMBL" id="GAH59244.1"/>
    </source>
</evidence>
<organism evidence="1">
    <name type="scientific">marine sediment metagenome</name>
    <dbReference type="NCBI Taxonomy" id="412755"/>
    <lineage>
        <taxon>unclassified sequences</taxon>
        <taxon>metagenomes</taxon>
        <taxon>ecological metagenomes</taxon>
    </lineage>
</organism>
<name>X1HZH1_9ZZZZ</name>
<reference evidence="1" key="1">
    <citation type="journal article" date="2014" name="Front. Microbiol.">
        <title>High frequency of phylogenetically diverse reductive dehalogenase-homologous genes in deep subseafloor sedimentary metagenomes.</title>
        <authorList>
            <person name="Kawai M."/>
            <person name="Futagami T."/>
            <person name="Toyoda A."/>
            <person name="Takaki Y."/>
            <person name="Nishi S."/>
            <person name="Hori S."/>
            <person name="Arai W."/>
            <person name="Tsubouchi T."/>
            <person name="Morono Y."/>
            <person name="Uchiyama I."/>
            <person name="Ito T."/>
            <person name="Fujiyama A."/>
            <person name="Inagaki F."/>
            <person name="Takami H."/>
        </authorList>
    </citation>
    <scope>NUCLEOTIDE SEQUENCE</scope>
    <source>
        <strain evidence="1">Expedition CK06-06</strain>
    </source>
</reference>
<dbReference type="EMBL" id="BARU01018675">
    <property type="protein sequence ID" value="GAH59244.1"/>
    <property type="molecule type" value="Genomic_DNA"/>
</dbReference>
<proteinExistence type="predicted"/>
<accession>X1HZH1</accession>
<gene>
    <name evidence="1" type="ORF">S03H2_30846</name>
</gene>
<dbReference type="AlphaFoldDB" id="X1HZH1"/>